<accession>A0A5C6V5X9</accession>
<organism evidence="2 3">
    <name type="scientific">Paraburkholderia azotifigens</name>
    <dbReference type="NCBI Taxonomy" id="2057004"/>
    <lineage>
        <taxon>Bacteria</taxon>
        <taxon>Pseudomonadati</taxon>
        <taxon>Pseudomonadota</taxon>
        <taxon>Betaproteobacteria</taxon>
        <taxon>Burkholderiales</taxon>
        <taxon>Burkholderiaceae</taxon>
        <taxon>Paraburkholderia</taxon>
    </lineage>
</organism>
<reference evidence="2 3" key="1">
    <citation type="journal article" date="2018" name="Int. J. Syst. Evol. Microbiol.">
        <title>Paraburkholderia azotifigens sp. nov., a nitrogen-fixing bacterium isolated from paddy soil.</title>
        <authorList>
            <person name="Choi G.M."/>
            <person name="Im W.T."/>
        </authorList>
    </citation>
    <scope>NUCLEOTIDE SEQUENCE [LARGE SCALE GENOMIC DNA]</scope>
    <source>
        <strain evidence="2 3">NF 2-5-3</strain>
    </source>
</reference>
<evidence type="ECO:0000313" key="2">
    <source>
        <dbReference type="EMBL" id="TXC80537.1"/>
    </source>
</evidence>
<keyword evidence="4" id="KW-1185">Reference proteome</keyword>
<evidence type="ECO:0000313" key="4">
    <source>
        <dbReference type="Proteomes" id="UP001481677"/>
    </source>
</evidence>
<dbReference type="Proteomes" id="UP001481677">
    <property type="component" value="Unassembled WGS sequence"/>
</dbReference>
<comment type="caution">
    <text evidence="2">The sequence shown here is derived from an EMBL/GenBank/DDBJ whole genome shotgun (WGS) entry which is preliminary data.</text>
</comment>
<name>A0A5C6V5X9_9BURK</name>
<proteinExistence type="predicted"/>
<evidence type="ECO:0000313" key="1">
    <source>
        <dbReference type="EMBL" id="MEM5339414.1"/>
    </source>
</evidence>
<reference evidence="2" key="2">
    <citation type="submission" date="2019-08" db="EMBL/GenBank/DDBJ databases">
        <authorList>
            <person name="Im W.-T."/>
        </authorList>
    </citation>
    <scope>NUCLEOTIDE SEQUENCE</scope>
    <source>
        <strain evidence="2">NF 2-5-3</strain>
    </source>
</reference>
<reference evidence="1 4" key="3">
    <citation type="submission" date="2024-01" db="EMBL/GenBank/DDBJ databases">
        <title>The diversity of rhizobia nodulating Mimosa spp. in eleven states of Brazil covering several biomes is determined by host plant, location, and edaphic factors.</title>
        <authorList>
            <person name="Rouws L."/>
            <person name="Barauna A."/>
            <person name="Beukes C."/>
            <person name="De Faria S.M."/>
            <person name="Gross E."/>
            <person name="Dos Reis Junior F.B."/>
            <person name="Simon M."/>
            <person name="Maluk M."/>
            <person name="Odee D.W."/>
            <person name="Kenicer G."/>
            <person name="Young J.P.W."/>
            <person name="Reis V.M."/>
            <person name="Zilli J."/>
            <person name="James E.K."/>
        </authorList>
    </citation>
    <scope>NUCLEOTIDE SEQUENCE [LARGE SCALE GENOMIC DNA]</scope>
    <source>
        <strain evidence="1 4">JPY530</strain>
    </source>
</reference>
<sequence>MVTFFFRRTFARLGLIGLTGLIGLIGLLACMIVGCSASAPPQTASRAETPSCSAPGHFCETFFGP</sequence>
<dbReference type="AlphaFoldDB" id="A0A5C6V5X9"/>
<dbReference type="Proteomes" id="UP000321776">
    <property type="component" value="Unassembled WGS sequence"/>
</dbReference>
<dbReference type="EMBL" id="JAZHGA010000004">
    <property type="protein sequence ID" value="MEM5339414.1"/>
    <property type="molecule type" value="Genomic_DNA"/>
</dbReference>
<protein>
    <submittedName>
        <fullName evidence="2">Uncharacterized protein</fullName>
    </submittedName>
</protein>
<evidence type="ECO:0000313" key="3">
    <source>
        <dbReference type="Proteomes" id="UP000321776"/>
    </source>
</evidence>
<gene>
    <name evidence="2" type="ORF">FRZ40_40460</name>
    <name evidence="1" type="ORF">V4C56_07165</name>
</gene>
<dbReference type="PROSITE" id="PS51257">
    <property type="entry name" value="PROKAR_LIPOPROTEIN"/>
    <property type="match status" value="1"/>
</dbReference>
<dbReference type="RefSeq" id="WP_147238028.1">
    <property type="nucleotide sequence ID" value="NZ_JAZHFZ010000004.1"/>
</dbReference>
<dbReference type="EMBL" id="VOQS01000005">
    <property type="protein sequence ID" value="TXC80537.1"/>
    <property type="molecule type" value="Genomic_DNA"/>
</dbReference>